<proteinExistence type="predicted"/>
<keyword evidence="5 10" id="KW-0418">Kinase</keyword>
<dbReference type="AlphaFoldDB" id="A0A7C3VIR9"/>
<dbReference type="Gene3D" id="2.60.40.2390">
    <property type="match status" value="1"/>
</dbReference>
<sequence>MTNNFPNFTNHGYEVNEELGHNRAGGRITYLATAINTQRPVVVKQFQFDRTGADWTEYTACEQEIKVLQNLDHFSIPRYLDSFPTPGGFCMVQEYKNAPSLNHRHNWTPQQVKQIAMSVLEILKYLQSRIPPIIHRDLKPENILVDERLNVYLVDFGFARTGGGEVTVSSVVKGTLGFMPPEQMFNRQLTVASDLYSLGATLICLLTKTPSLEISTLMDDEGKIKFKHRVPHLSHDFISWLQKMVEPNYKDRYANAEAALKALIPLEVLRPFEMPKWVVPTSVGLAVTAAVAGGVFFKFIKPAWELANAALTPKGADLVIITTNPESPENISTIDMKQKRVYFGVTLGEAKAGAHQGMCQLFDGVGALVGMGESTLEPSAKNSQAWCWYDFNNPKEVQPGEWKFKFSLDGQVVAEQSLQVVGESSSSVTPINGDN</sequence>
<dbReference type="PANTHER" id="PTHR24363:SF0">
    <property type="entry name" value="SERINE_THREONINE KINASE LIKE DOMAIN CONTAINING 1"/>
    <property type="match status" value="1"/>
</dbReference>
<dbReference type="SUPFAM" id="SSF56112">
    <property type="entry name" value="Protein kinase-like (PK-like)"/>
    <property type="match status" value="1"/>
</dbReference>
<dbReference type="EMBL" id="DSPX01000064">
    <property type="protein sequence ID" value="HGG00357.1"/>
    <property type="molecule type" value="Genomic_DNA"/>
</dbReference>
<dbReference type="Pfam" id="PF00069">
    <property type="entry name" value="Pkinase"/>
    <property type="match status" value="1"/>
</dbReference>
<evidence type="ECO:0000256" key="5">
    <source>
        <dbReference type="ARBA" id="ARBA00022777"/>
    </source>
</evidence>
<keyword evidence="4" id="KW-0547">Nucleotide-binding</keyword>
<dbReference type="Gene3D" id="1.10.510.10">
    <property type="entry name" value="Transferase(Phosphotransferase) domain 1"/>
    <property type="match status" value="1"/>
</dbReference>
<keyword evidence="6" id="KW-0067">ATP-binding</keyword>
<dbReference type="CDD" id="cd14014">
    <property type="entry name" value="STKc_PknB_like"/>
    <property type="match status" value="1"/>
</dbReference>
<dbReference type="InterPro" id="IPR011009">
    <property type="entry name" value="Kinase-like_dom_sf"/>
</dbReference>
<evidence type="ECO:0000259" key="9">
    <source>
        <dbReference type="PROSITE" id="PS50011"/>
    </source>
</evidence>
<evidence type="ECO:0000256" key="4">
    <source>
        <dbReference type="ARBA" id="ARBA00022741"/>
    </source>
</evidence>
<dbReference type="SMART" id="SM00220">
    <property type="entry name" value="S_TKc"/>
    <property type="match status" value="1"/>
</dbReference>
<evidence type="ECO:0000256" key="3">
    <source>
        <dbReference type="ARBA" id="ARBA00022679"/>
    </source>
</evidence>
<feature type="domain" description="Protein kinase" evidence="9">
    <location>
        <begin position="13"/>
        <end position="264"/>
    </location>
</feature>
<gene>
    <name evidence="10" type="ORF">ENR15_06820</name>
</gene>
<protein>
    <recommendedName>
        <fullName evidence="1">non-specific serine/threonine protein kinase</fullName>
        <ecNumber evidence="1">2.7.11.1</ecNumber>
    </recommendedName>
</protein>
<dbReference type="PROSITE" id="PS50011">
    <property type="entry name" value="PROTEIN_KINASE_DOM"/>
    <property type="match status" value="1"/>
</dbReference>
<comment type="catalytic activity">
    <reaction evidence="7">
        <text>L-threonyl-[protein] + ATP = O-phospho-L-threonyl-[protein] + ADP + H(+)</text>
        <dbReference type="Rhea" id="RHEA:46608"/>
        <dbReference type="Rhea" id="RHEA-COMP:11060"/>
        <dbReference type="Rhea" id="RHEA-COMP:11605"/>
        <dbReference type="ChEBI" id="CHEBI:15378"/>
        <dbReference type="ChEBI" id="CHEBI:30013"/>
        <dbReference type="ChEBI" id="CHEBI:30616"/>
        <dbReference type="ChEBI" id="CHEBI:61977"/>
        <dbReference type="ChEBI" id="CHEBI:456216"/>
        <dbReference type="EC" id="2.7.11.1"/>
    </reaction>
</comment>
<comment type="catalytic activity">
    <reaction evidence="8">
        <text>L-seryl-[protein] + ATP = O-phospho-L-seryl-[protein] + ADP + H(+)</text>
        <dbReference type="Rhea" id="RHEA:17989"/>
        <dbReference type="Rhea" id="RHEA-COMP:9863"/>
        <dbReference type="Rhea" id="RHEA-COMP:11604"/>
        <dbReference type="ChEBI" id="CHEBI:15378"/>
        <dbReference type="ChEBI" id="CHEBI:29999"/>
        <dbReference type="ChEBI" id="CHEBI:30616"/>
        <dbReference type="ChEBI" id="CHEBI:83421"/>
        <dbReference type="ChEBI" id="CHEBI:456216"/>
        <dbReference type="EC" id="2.7.11.1"/>
    </reaction>
</comment>
<evidence type="ECO:0000256" key="7">
    <source>
        <dbReference type="ARBA" id="ARBA00047899"/>
    </source>
</evidence>
<dbReference type="GO" id="GO:0004674">
    <property type="term" value="F:protein serine/threonine kinase activity"/>
    <property type="evidence" value="ECO:0007669"/>
    <property type="project" value="UniProtKB-KW"/>
</dbReference>
<organism evidence="10">
    <name type="scientific">Planktothricoides sp. SpSt-374</name>
    <dbReference type="NCBI Taxonomy" id="2282167"/>
    <lineage>
        <taxon>Bacteria</taxon>
        <taxon>Bacillati</taxon>
        <taxon>Cyanobacteriota</taxon>
        <taxon>Cyanophyceae</taxon>
        <taxon>Oscillatoriophycideae</taxon>
        <taxon>Oscillatoriales</taxon>
        <taxon>Oscillatoriaceae</taxon>
        <taxon>Planktothricoides</taxon>
    </lineage>
</organism>
<dbReference type="InterPro" id="IPR000719">
    <property type="entry name" value="Prot_kinase_dom"/>
</dbReference>
<evidence type="ECO:0000256" key="8">
    <source>
        <dbReference type="ARBA" id="ARBA00048679"/>
    </source>
</evidence>
<evidence type="ECO:0000256" key="6">
    <source>
        <dbReference type="ARBA" id="ARBA00022840"/>
    </source>
</evidence>
<comment type="caution">
    <text evidence="10">The sequence shown here is derived from an EMBL/GenBank/DDBJ whole genome shotgun (WGS) entry which is preliminary data.</text>
</comment>
<dbReference type="PANTHER" id="PTHR24363">
    <property type="entry name" value="SERINE/THREONINE PROTEIN KINASE"/>
    <property type="match status" value="1"/>
</dbReference>
<evidence type="ECO:0000313" key="10">
    <source>
        <dbReference type="EMBL" id="HGG00357.1"/>
    </source>
</evidence>
<dbReference type="InterPro" id="IPR008271">
    <property type="entry name" value="Ser/Thr_kinase_AS"/>
</dbReference>
<accession>A0A7C3VIR9</accession>
<keyword evidence="2 10" id="KW-0723">Serine/threonine-protein kinase</keyword>
<dbReference type="PROSITE" id="PS00108">
    <property type="entry name" value="PROTEIN_KINASE_ST"/>
    <property type="match status" value="1"/>
</dbReference>
<keyword evidence="3" id="KW-0808">Transferase</keyword>
<evidence type="ECO:0000256" key="1">
    <source>
        <dbReference type="ARBA" id="ARBA00012513"/>
    </source>
</evidence>
<dbReference type="EC" id="2.7.11.1" evidence="1"/>
<dbReference type="GO" id="GO:0005524">
    <property type="term" value="F:ATP binding"/>
    <property type="evidence" value="ECO:0007669"/>
    <property type="project" value="UniProtKB-KW"/>
</dbReference>
<evidence type="ECO:0000256" key="2">
    <source>
        <dbReference type="ARBA" id="ARBA00022527"/>
    </source>
</evidence>
<name>A0A7C3VIR9_9CYAN</name>
<reference evidence="10" key="1">
    <citation type="journal article" date="2020" name="mSystems">
        <title>Genome- and Community-Level Interaction Insights into Carbon Utilization and Element Cycling Functions of Hydrothermarchaeota in Hydrothermal Sediment.</title>
        <authorList>
            <person name="Zhou Z."/>
            <person name="Liu Y."/>
            <person name="Xu W."/>
            <person name="Pan J."/>
            <person name="Luo Z.H."/>
            <person name="Li M."/>
        </authorList>
    </citation>
    <scope>NUCLEOTIDE SEQUENCE [LARGE SCALE GENOMIC DNA]</scope>
    <source>
        <strain evidence="10">SpSt-374</strain>
    </source>
</reference>